<dbReference type="Gene3D" id="3.20.20.60">
    <property type="entry name" value="Phosphoenolpyruvate-binding domains"/>
    <property type="match status" value="1"/>
</dbReference>
<evidence type="ECO:0000256" key="5">
    <source>
        <dbReference type="ARBA" id="ARBA00007837"/>
    </source>
</evidence>
<dbReference type="GO" id="GO:0046872">
    <property type="term" value="F:metal ion binding"/>
    <property type="evidence" value="ECO:0007669"/>
    <property type="project" value="UniProtKB-KW"/>
</dbReference>
<evidence type="ECO:0000256" key="15">
    <source>
        <dbReference type="ARBA" id="ARBA00022842"/>
    </source>
</evidence>
<feature type="binding site" evidence="19">
    <location>
        <begin position="453"/>
        <end position="454"/>
    </location>
    <ligand>
        <name>phosphoenolpyruvate</name>
        <dbReference type="ChEBI" id="CHEBI:58702"/>
    </ligand>
</feature>
<evidence type="ECO:0000256" key="11">
    <source>
        <dbReference type="ARBA" id="ARBA00022679"/>
    </source>
</evidence>
<proteinExistence type="inferred from homology"/>
<keyword evidence="10 17" id="KW-0762">Sugar transport</keyword>
<dbReference type="PROSITE" id="PS00742">
    <property type="entry name" value="PEP_ENZYMES_2"/>
    <property type="match status" value="1"/>
</dbReference>
<keyword evidence="11 17" id="KW-0808">Transferase</keyword>
<dbReference type="InterPro" id="IPR015813">
    <property type="entry name" value="Pyrv/PenolPyrv_kinase-like_dom"/>
</dbReference>
<dbReference type="EMBL" id="VUNR01000008">
    <property type="protein sequence ID" value="MSU08463.1"/>
    <property type="molecule type" value="Genomic_DNA"/>
</dbReference>
<evidence type="ECO:0000256" key="10">
    <source>
        <dbReference type="ARBA" id="ARBA00022597"/>
    </source>
</evidence>
<dbReference type="InterPro" id="IPR024692">
    <property type="entry name" value="PTS_EI"/>
</dbReference>
<dbReference type="SUPFAM" id="SSF51621">
    <property type="entry name" value="Phosphoenolpyruvate/pyruvate domain"/>
    <property type="match status" value="1"/>
</dbReference>
<keyword evidence="15 17" id="KW-0460">Magnesium</keyword>
<keyword evidence="9 17" id="KW-0963">Cytoplasm</keyword>
<feature type="binding site" evidence="19">
    <location>
        <position position="331"/>
    </location>
    <ligand>
        <name>phosphoenolpyruvate</name>
        <dbReference type="ChEBI" id="CHEBI:58702"/>
    </ligand>
</feature>
<dbReference type="InterPro" id="IPR000121">
    <property type="entry name" value="PEP_util_C"/>
</dbReference>
<evidence type="ECO:0000256" key="2">
    <source>
        <dbReference type="ARBA" id="ARBA00001946"/>
    </source>
</evidence>
<evidence type="ECO:0000256" key="13">
    <source>
        <dbReference type="ARBA" id="ARBA00022723"/>
    </source>
</evidence>
<evidence type="ECO:0000256" key="17">
    <source>
        <dbReference type="PIRNR" id="PIRNR000732"/>
    </source>
</evidence>
<dbReference type="GeneID" id="96778389"/>
<dbReference type="PRINTS" id="PR01736">
    <property type="entry name" value="PHPHTRNFRASE"/>
</dbReference>
<feature type="binding site" evidence="20">
    <location>
        <position position="454"/>
    </location>
    <ligand>
        <name>Mg(2+)</name>
        <dbReference type="ChEBI" id="CHEBI:18420"/>
    </ligand>
</feature>
<comment type="similarity">
    <text evidence="5 17">Belongs to the PEP-utilizing enzyme family.</text>
</comment>
<feature type="binding site" evidence="19">
    <location>
        <position position="464"/>
    </location>
    <ligand>
        <name>phosphoenolpyruvate</name>
        <dbReference type="ChEBI" id="CHEBI:58702"/>
    </ligand>
</feature>
<reference evidence="24 25" key="1">
    <citation type="submission" date="2019-08" db="EMBL/GenBank/DDBJ databases">
        <title>In-depth cultivation of the pig gut microbiome towards novel bacterial diversity and tailored functional studies.</title>
        <authorList>
            <person name="Wylensek D."/>
            <person name="Hitch T.C.A."/>
            <person name="Clavel T."/>
        </authorList>
    </citation>
    <scope>NUCLEOTIDE SEQUENCE [LARGE SCALE GENOMIC DNA]</scope>
    <source>
        <strain evidence="24 25">WCA-693-APC-5D-A</strain>
    </source>
</reference>
<dbReference type="PANTHER" id="PTHR46244">
    <property type="entry name" value="PHOSPHOENOLPYRUVATE-PROTEIN PHOSPHOTRANSFERASE"/>
    <property type="match status" value="1"/>
</dbReference>
<dbReference type="Pfam" id="PF00391">
    <property type="entry name" value="PEP-utilizers"/>
    <property type="match status" value="1"/>
</dbReference>
<dbReference type="GO" id="GO:0009401">
    <property type="term" value="P:phosphoenolpyruvate-dependent sugar phosphotransferase system"/>
    <property type="evidence" value="ECO:0007669"/>
    <property type="project" value="UniProtKB-KW"/>
</dbReference>
<evidence type="ECO:0000313" key="24">
    <source>
        <dbReference type="EMBL" id="MSU08463.1"/>
    </source>
</evidence>
<dbReference type="Gene3D" id="1.10.274.10">
    <property type="entry name" value="PtsI, HPr-binding domain"/>
    <property type="match status" value="1"/>
</dbReference>
<feature type="binding site" evidence="20">
    <location>
        <position position="430"/>
    </location>
    <ligand>
        <name>Mg(2+)</name>
        <dbReference type="ChEBI" id="CHEBI:18420"/>
    </ligand>
</feature>
<dbReference type="Pfam" id="PF05524">
    <property type="entry name" value="PEP-utilisers_N"/>
    <property type="match status" value="1"/>
</dbReference>
<evidence type="ECO:0000256" key="1">
    <source>
        <dbReference type="ARBA" id="ARBA00000683"/>
    </source>
</evidence>
<evidence type="ECO:0000256" key="6">
    <source>
        <dbReference type="ARBA" id="ARBA00012232"/>
    </source>
</evidence>
<evidence type="ECO:0000313" key="25">
    <source>
        <dbReference type="Proteomes" id="UP000433181"/>
    </source>
</evidence>
<dbReference type="Proteomes" id="UP000433181">
    <property type="component" value="Unassembled WGS sequence"/>
</dbReference>
<keyword evidence="14 17" id="KW-0418">Kinase</keyword>
<evidence type="ECO:0000256" key="3">
    <source>
        <dbReference type="ARBA" id="ARBA00002728"/>
    </source>
</evidence>
<dbReference type="GO" id="GO:0008965">
    <property type="term" value="F:phosphoenolpyruvate-protein phosphotransferase activity"/>
    <property type="evidence" value="ECO:0007669"/>
    <property type="project" value="UniProtKB-EC"/>
</dbReference>
<feature type="active site" description="Proton donor" evidence="18">
    <location>
        <position position="501"/>
    </location>
</feature>
<evidence type="ECO:0000256" key="8">
    <source>
        <dbReference type="ARBA" id="ARBA00022448"/>
    </source>
</evidence>
<feature type="domain" description="PEP-utilising enzyme C-terminal" evidence="22">
    <location>
        <begin position="251"/>
        <end position="539"/>
    </location>
</feature>
<dbReference type="AlphaFoldDB" id="A0A6I2UAC9"/>
<accession>A0A6I2UAC9</accession>
<evidence type="ECO:0000256" key="12">
    <source>
        <dbReference type="ARBA" id="ARBA00022683"/>
    </source>
</evidence>
<dbReference type="InterPro" id="IPR036637">
    <property type="entry name" value="Phosphohistidine_dom_sf"/>
</dbReference>
<organism evidence="24 25">
    <name type="scientific">Anaerovibrio slackiae</name>
    <dbReference type="NCBI Taxonomy" id="2652309"/>
    <lineage>
        <taxon>Bacteria</taxon>
        <taxon>Bacillati</taxon>
        <taxon>Bacillota</taxon>
        <taxon>Negativicutes</taxon>
        <taxon>Selenomonadales</taxon>
        <taxon>Selenomonadaceae</taxon>
        <taxon>Anaerovibrio</taxon>
    </lineage>
</organism>
<evidence type="ECO:0000256" key="9">
    <source>
        <dbReference type="ARBA" id="ARBA00022490"/>
    </source>
</evidence>
<evidence type="ECO:0000256" key="19">
    <source>
        <dbReference type="PIRSR" id="PIRSR000732-2"/>
    </source>
</evidence>
<dbReference type="InterPro" id="IPR023151">
    <property type="entry name" value="PEP_util_CS"/>
</dbReference>
<evidence type="ECO:0000256" key="16">
    <source>
        <dbReference type="ARBA" id="ARBA00033235"/>
    </source>
</evidence>
<comment type="subcellular location">
    <subcellularLocation>
        <location evidence="4 17">Cytoplasm</location>
    </subcellularLocation>
</comment>
<sequence>MPEKLQGMGAIPGVAIGKIMKAGQALDGHLAAYKPGTVEEELEKLNAAVAEVADVLEKSVEQMRAAGHDEQANIMEAHMFLAQDPMLTDGMTAKIEEMGNAPAAVLASAAESAAIFQSMDDEYLRERAADVLDVSKRIARKILGIKEPEVGEDMVVLCGYEVEPSVIAGVPDDKIAGVIMGQGSTTCHAVIIAKSRAIPTVVGIEHQTDEIPEGAKVVLDGHKGLIIIDPDPATLLEYMEKLKQQKEAEARYAALRDLPAVTKDGVEVQLAANIGSPNDAANAAKYGNRGVGLFRSEFVFMGREDIPSEEMQFESYKKAIEACNGELCVIRTMDIGGDKPLPYLNIPHEDNPFLGYRAIRISLNRRDLFMPQLKAILRAGVYGKAAIMAPMVVSVDEILRLRAFVREAMQELEDEGKEYSKSVQLGIMVETPAAAVMTPTFAKYVDFFSIGTNDLVQYTLSVDRVNPNVHYLYNHFHPAVLQLIHRTIKAANDHDIWAGMCGEMASDPYAAVILMAMGINELSMSAPSIPRVKEMIRSVTFEEAKGHLAKVMEMETGEQVLKYLQEAMER</sequence>
<evidence type="ECO:0000256" key="4">
    <source>
        <dbReference type="ARBA" id="ARBA00004496"/>
    </source>
</evidence>
<feature type="active site" description="Tele-phosphohistidine intermediate" evidence="18">
    <location>
        <position position="188"/>
    </location>
</feature>
<comment type="catalytic activity">
    <reaction evidence="1 17">
        <text>L-histidyl-[protein] + phosphoenolpyruvate = N(pros)-phospho-L-histidyl-[protein] + pyruvate</text>
        <dbReference type="Rhea" id="RHEA:23880"/>
        <dbReference type="Rhea" id="RHEA-COMP:9745"/>
        <dbReference type="Rhea" id="RHEA-COMP:9746"/>
        <dbReference type="ChEBI" id="CHEBI:15361"/>
        <dbReference type="ChEBI" id="CHEBI:29979"/>
        <dbReference type="ChEBI" id="CHEBI:58702"/>
        <dbReference type="ChEBI" id="CHEBI:64837"/>
        <dbReference type="EC" id="2.7.3.9"/>
    </reaction>
</comment>
<evidence type="ECO:0000259" key="21">
    <source>
        <dbReference type="Pfam" id="PF00391"/>
    </source>
</evidence>
<feature type="domain" description="PEP-utilising enzyme mobile" evidence="21">
    <location>
        <begin position="153"/>
        <end position="224"/>
    </location>
</feature>
<dbReference type="SUPFAM" id="SSF52009">
    <property type="entry name" value="Phosphohistidine domain"/>
    <property type="match status" value="1"/>
</dbReference>
<dbReference type="InterPro" id="IPR040442">
    <property type="entry name" value="Pyrv_kinase-like_dom_sf"/>
</dbReference>
<dbReference type="NCBIfam" id="TIGR01417">
    <property type="entry name" value="PTS_I_fam"/>
    <property type="match status" value="1"/>
</dbReference>
<gene>
    <name evidence="24" type="primary">ptsP</name>
    <name evidence="24" type="ORF">FYJ84_05620</name>
</gene>
<dbReference type="InterPro" id="IPR006318">
    <property type="entry name" value="PTS_EI-like"/>
</dbReference>
<feature type="domain" description="Phosphotransferase system enzyme I N-terminal" evidence="23">
    <location>
        <begin position="6"/>
        <end position="127"/>
    </location>
</feature>
<evidence type="ECO:0000256" key="14">
    <source>
        <dbReference type="ARBA" id="ARBA00022777"/>
    </source>
</evidence>
<dbReference type="InterPro" id="IPR008279">
    <property type="entry name" value="PEP-util_enz_mobile_dom"/>
</dbReference>
<evidence type="ECO:0000259" key="22">
    <source>
        <dbReference type="Pfam" id="PF02896"/>
    </source>
</evidence>
<evidence type="ECO:0000259" key="23">
    <source>
        <dbReference type="Pfam" id="PF05524"/>
    </source>
</evidence>
<dbReference type="GO" id="GO:0005737">
    <property type="term" value="C:cytoplasm"/>
    <property type="evidence" value="ECO:0007669"/>
    <property type="project" value="UniProtKB-SubCell"/>
</dbReference>
<keyword evidence="12 17" id="KW-0598">Phosphotransferase system</keyword>
<feature type="binding site" evidence="19">
    <location>
        <position position="295"/>
    </location>
    <ligand>
        <name>phosphoenolpyruvate</name>
        <dbReference type="ChEBI" id="CHEBI:58702"/>
    </ligand>
</feature>
<comment type="function">
    <text evidence="3 17">General (non sugar-specific) component of the phosphoenolpyruvate-dependent sugar phosphotransferase system (sugar PTS). This major carbohydrate active-transport system catalyzes the phosphorylation of incoming sugar substrates concomitantly with their translocation across the cell membrane. Enzyme I transfers the phosphoryl group from phosphoenolpyruvate (PEP) to the phosphoryl carrier protein (HPr).</text>
</comment>
<dbReference type="Gene3D" id="3.50.30.10">
    <property type="entry name" value="Phosphohistidine domain"/>
    <property type="match status" value="1"/>
</dbReference>
<keyword evidence="13 17" id="KW-0479">Metal-binding</keyword>
<dbReference type="GO" id="GO:0016301">
    <property type="term" value="F:kinase activity"/>
    <property type="evidence" value="ECO:0007669"/>
    <property type="project" value="UniProtKB-KW"/>
</dbReference>
<name>A0A6I2UAC9_9FIRM</name>
<dbReference type="SUPFAM" id="SSF47831">
    <property type="entry name" value="Enzyme I of the PEP:sugar phosphotransferase system HPr-binding (sub)domain"/>
    <property type="match status" value="1"/>
</dbReference>
<dbReference type="InterPro" id="IPR050499">
    <property type="entry name" value="PEP-utilizing_PTS_enzyme"/>
</dbReference>
<evidence type="ECO:0000256" key="7">
    <source>
        <dbReference type="ARBA" id="ARBA00016544"/>
    </source>
</evidence>
<dbReference type="PANTHER" id="PTHR46244:SF3">
    <property type="entry name" value="PHOSPHOENOLPYRUVATE-PROTEIN PHOSPHOTRANSFERASE"/>
    <property type="match status" value="1"/>
</dbReference>
<protein>
    <recommendedName>
        <fullName evidence="7 17">Phosphoenolpyruvate-protein phosphotransferase</fullName>
        <ecNumber evidence="6 17">2.7.3.9</ecNumber>
    </recommendedName>
    <alternativeName>
        <fullName evidence="16 17">Phosphotransferase system, enzyme I</fullName>
    </alternativeName>
</protein>
<keyword evidence="25" id="KW-1185">Reference proteome</keyword>
<dbReference type="Pfam" id="PF02896">
    <property type="entry name" value="PEP-utilizers_C"/>
    <property type="match status" value="1"/>
</dbReference>
<dbReference type="InterPro" id="IPR008731">
    <property type="entry name" value="PTS_EIN"/>
</dbReference>
<comment type="cofactor">
    <cofactor evidence="2 17 20">
        <name>Mg(2+)</name>
        <dbReference type="ChEBI" id="CHEBI:18420"/>
    </cofactor>
</comment>
<dbReference type="RefSeq" id="WP_154406629.1">
    <property type="nucleotide sequence ID" value="NZ_VUNR01000008.1"/>
</dbReference>
<keyword evidence="24" id="KW-0670">Pyruvate</keyword>
<comment type="caution">
    <text evidence="24">The sequence shown here is derived from an EMBL/GenBank/DDBJ whole genome shotgun (WGS) entry which is preliminary data.</text>
</comment>
<dbReference type="EC" id="2.7.3.9" evidence="6 17"/>
<evidence type="ECO:0000256" key="20">
    <source>
        <dbReference type="PIRSR" id="PIRSR000732-3"/>
    </source>
</evidence>
<evidence type="ECO:0000256" key="18">
    <source>
        <dbReference type="PIRSR" id="PIRSR000732-1"/>
    </source>
</evidence>
<dbReference type="PIRSF" id="PIRSF000732">
    <property type="entry name" value="PTS_enzyme_I"/>
    <property type="match status" value="1"/>
</dbReference>
<dbReference type="InterPro" id="IPR036618">
    <property type="entry name" value="PtsI_HPr-bd_sf"/>
</dbReference>
<keyword evidence="8 17" id="KW-0813">Transport</keyword>